<keyword evidence="3" id="KW-0847">Vitamin C</keyword>
<evidence type="ECO:0000256" key="6">
    <source>
        <dbReference type="ARBA" id="ARBA00023004"/>
    </source>
</evidence>
<dbReference type="PROSITE" id="PS51471">
    <property type="entry name" value="FE2OG_OXY"/>
    <property type="match status" value="1"/>
</dbReference>
<accession>A0AAD8Y5K6</accession>
<evidence type="ECO:0000256" key="5">
    <source>
        <dbReference type="ARBA" id="ARBA00023002"/>
    </source>
</evidence>
<dbReference type="InterPro" id="IPR005123">
    <property type="entry name" value="Oxoglu/Fe-dep_dioxygenase_dom"/>
</dbReference>
<evidence type="ECO:0000256" key="2">
    <source>
        <dbReference type="ARBA" id="ARBA00022723"/>
    </source>
</evidence>
<dbReference type="GO" id="GO:0031543">
    <property type="term" value="F:peptidyl-proline dioxygenase activity"/>
    <property type="evidence" value="ECO:0007669"/>
    <property type="project" value="TreeGrafter"/>
</dbReference>
<evidence type="ECO:0000256" key="3">
    <source>
        <dbReference type="ARBA" id="ARBA00022896"/>
    </source>
</evidence>
<dbReference type="PANTHER" id="PTHR12907:SF26">
    <property type="entry name" value="HIF PROLYL HYDROXYLASE, ISOFORM C"/>
    <property type="match status" value="1"/>
</dbReference>
<dbReference type="SMART" id="SM00702">
    <property type="entry name" value="P4Hc"/>
    <property type="match status" value="1"/>
</dbReference>
<dbReference type="GO" id="GO:0031418">
    <property type="term" value="F:L-ascorbic acid binding"/>
    <property type="evidence" value="ECO:0007669"/>
    <property type="project" value="UniProtKB-KW"/>
</dbReference>
<dbReference type="GO" id="GO:0008198">
    <property type="term" value="F:ferrous iron binding"/>
    <property type="evidence" value="ECO:0007669"/>
    <property type="project" value="TreeGrafter"/>
</dbReference>
<keyword evidence="5" id="KW-0560">Oxidoreductase</keyword>
<dbReference type="GO" id="GO:0071456">
    <property type="term" value="P:cellular response to hypoxia"/>
    <property type="evidence" value="ECO:0007669"/>
    <property type="project" value="TreeGrafter"/>
</dbReference>
<comment type="caution">
    <text evidence="9">The sequence shown here is derived from an EMBL/GenBank/DDBJ whole genome shotgun (WGS) entry which is preliminary data.</text>
</comment>
<name>A0AAD8Y5K6_9STRA</name>
<organism evidence="9 10">
    <name type="scientific">Skeletonema marinoi</name>
    <dbReference type="NCBI Taxonomy" id="267567"/>
    <lineage>
        <taxon>Eukaryota</taxon>
        <taxon>Sar</taxon>
        <taxon>Stramenopiles</taxon>
        <taxon>Ochrophyta</taxon>
        <taxon>Bacillariophyta</taxon>
        <taxon>Coscinodiscophyceae</taxon>
        <taxon>Thalassiosirophycidae</taxon>
        <taxon>Thalassiosirales</taxon>
        <taxon>Skeletonemataceae</taxon>
        <taxon>Skeletonema</taxon>
        <taxon>Skeletonema marinoi-dohrnii complex</taxon>
    </lineage>
</organism>
<dbReference type="Gene3D" id="2.60.120.620">
    <property type="entry name" value="q2cbj1_9rhob like domain"/>
    <property type="match status" value="2"/>
</dbReference>
<dbReference type="Proteomes" id="UP001224775">
    <property type="component" value="Unassembled WGS sequence"/>
</dbReference>
<dbReference type="InterPro" id="IPR006620">
    <property type="entry name" value="Pro_4_hyd_alph"/>
</dbReference>
<evidence type="ECO:0000313" key="9">
    <source>
        <dbReference type="EMBL" id="KAK1739907.1"/>
    </source>
</evidence>
<dbReference type="SUPFAM" id="SSF51197">
    <property type="entry name" value="Clavaminate synthase-like"/>
    <property type="match status" value="1"/>
</dbReference>
<keyword evidence="7" id="KW-0732">Signal</keyword>
<dbReference type="Pfam" id="PF13640">
    <property type="entry name" value="2OG-FeII_Oxy_3"/>
    <property type="match status" value="2"/>
</dbReference>
<dbReference type="InterPro" id="IPR051559">
    <property type="entry name" value="HIF_prolyl_hydroxylases"/>
</dbReference>
<dbReference type="InterPro" id="IPR044862">
    <property type="entry name" value="Pro_4_hyd_alph_FE2OG_OXY"/>
</dbReference>
<keyword evidence="6" id="KW-0408">Iron</keyword>
<evidence type="ECO:0000256" key="7">
    <source>
        <dbReference type="SAM" id="SignalP"/>
    </source>
</evidence>
<dbReference type="PANTHER" id="PTHR12907">
    <property type="entry name" value="EGL NINE HOMOLOG-RELATED"/>
    <property type="match status" value="1"/>
</dbReference>
<feature type="signal peptide" evidence="7">
    <location>
        <begin position="1"/>
        <end position="23"/>
    </location>
</feature>
<dbReference type="EMBL" id="JATAAI010000017">
    <property type="protein sequence ID" value="KAK1739907.1"/>
    <property type="molecule type" value="Genomic_DNA"/>
</dbReference>
<gene>
    <name evidence="9" type="ORF">QTG54_009666</name>
</gene>
<evidence type="ECO:0000259" key="8">
    <source>
        <dbReference type="PROSITE" id="PS51471"/>
    </source>
</evidence>
<evidence type="ECO:0000256" key="4">
    <source>
        <dbReference type="ARBA" id="ARBA00022964"/>
    </source>
</evidence>
<sequence>MVTGRRSSLLAAIAVVYLKTCCALSSNTAAATTTTTTNSCSSPLISTEDIQKISQGGVAIIPNWLPPHLITAMHDDAQQLFQDGQFRPDGLTNTAIKEQGFSKKADRQTFRGGAGWDSDIGDLKTRQEFADRMKELRIQLAQSLNRPTLAEDGTLKHEMTYNWYEPGAKLGRHLDEHHEETKGPTGWMTPTRRSVTWLVYLNEGWTKEEGGALRCLPRSDASIQKNTVQVGCHEGNLQVGWINDGVDPVFLDVFRESGGAALYQVNNNNAEREILSVRDFDVPAQPIDFSKFLKEDIRESFAQISTSRLDPRFANKDAAANNNNGAIAQHDFECSDEPTILDVTPVAGTLVVFDSVSLPHLVREVTGKRQRIAATGWFHEDSQFSIEM</sequence>
<keyword evidence="2" id="KW-0479">Metal-binding</keyword>
<feature type="domain" description="Fe2OG dioxygenase" evidence="8">
    <location>
        <begin position="155"/>
        <end position="380"/>
    </location>
</feature>
<keyword evidence="4" id="KW-0223">Dioxygenase</keyword>
<evidence type="ECO:0000256" key="1">
    <source>
        <dbReference type="ARBA" id="ARBA00001961"/>
    </source>
</evidence>
<proteinExistence type="predicted"/>
<protein>
    <submittedName>
        <fullName evidence="9">2OG-Fe(II) oxygenase family protein</fullName>
    </submittedName>
</protein>
<evidence type="ECO:0000313" key="10">
    <source>
        <dbReference type="Proteomes" id="UP001224775"/>
    </source>
</evidence>
<feature type="chain" id="PRO_5041927187" evidence="7">
    <location>
        <begin position="24"/>
        <end position="388"/>
    </location>
</feature>
<comment type="cofactor">
    <cofactor evidence="1">
        <name>L-ascorbate</name>
        <dbReference type="ChEBI" id="CHEBI:38290"/>
    </cofactor>
</comment>
<reference evidence="9" key="1">
    <citation type="submission" date="2023-06" db="EMBL/GenBank/DDBJ databases">
        <title>Survivors Of The Sea: Transcriptome response of Skeletonema marinoi to long-term dormancy.</title>
        <authorList>
            <person name="Pinder M.I.M."/>
            <person name="Kourtchenko O."/>
            <person name="Robertson E.K."/>
            <person name="Larsson T."/>
            <person name="Maumus F."/>
            <person name="Osuna-Cruz C.M."/>
            <person name="Vancaester E."/>
            <person name="Stenow R."/>
            <person name="Vandepoele K."/>
            <person name="Ploug H."/>
            <person name="Bruchert V."/>
            <person name="Godhe A."/>
            <person name="Topel M."/>
        </authorList>
    </citation>
    <scope>NUCLEOTIDE SEQUENCE</scope>
    <source>
        <strain evidence="9">R05AC</strain>
    </source>
</reference>
<dbReference type="AlphaFoldDB" id="A0AAD8Y5K6"/>
<keyword evidence="10" id="KW-1185">Reference proteome</keyword>